<accession>A0A317Y351</accession>
<organism evidence="1">
    <name type="scientific">Zea mays</name>
    <name type="common">Maize</name>
    <dbReference type="NCBI Taxonomy" id="4577"/>
    <lineage>
        <taxon>Eukaryota</taxon>
        <taxon>Viridiplantae</taxon>
        <taxon>Streptophyta</taxon>
        <taxon>Embryophyta</taxon>
        <taxon>Tracheophyta</taxon>
        <taxon>Spermatophyta</taxon>
        <taxon>Magnoliopsida</taxon>
        <taxon>Liliopsida</taxon>
        <taxon>Poales</taxon>
        <taxon>Poaceae</taxon>
        <taxon>PACMAD clade</taxon>
        <taxon>Panicoideae</taxon>
        <taxon>Andropogonodae</taxon>
        <taxon>Andropogoneae</taxon>
        <taxon>Tripsacinae</taxon>
        <taxon>Zea</taxon>
    </lineage>
</organism>
<proteinExistence type="predicted"/>
<evidence type="ECO:0000313" key="1">
    <source>
        <dbReference type="EMBL" id="PWZ53058.1"/>
    </source>
</evidence>
<dbReference type="Proteomes" id="UP000251960">
    <property type="component" value="Chromosome 1"/>
</dbReference>
<name>A0A317Y351_MAIZE</name>
<sequence>MYNLQIVYRG</sequence>
<protein>
    <submittedName>
        <fullName evidence="1">Uncharacterized protein</fullName>
    </submittedName>
</protein>
<dbReference type="EMBL" id="NCVQ01000001">
    <property type="protein sequence ID" value="PWZ53058.1"/>
    <property type="molecule type" value="Genomic_DNA"/>
</dbReference>
<gene>
    <name evidence="1" type="ORF">Zm00014a_043185</name>
</gene>
<reference evidence="1" key="1">
    <citation type="journal article" date="2018" name="Nat. Genet.">
        <title>Extensive intraspecific gene order and gene structural variations between Mo17 and other maize genomes.</title>
        <authorList>
            <person name="Sun S."/>
            <person name="Zhou Y."/>
            <person name="Chen J."/>
            <person name="Shi J."/>
            <person name="Zhao H."/>
            <person name="Zhao H."/>
            <person name="Song W."/>
            <person name="Zhang M."/>
            <person name="Cui Y."/>
            <person name="Dong X."/>
            <person name="Liu H."/>
            <person name="Ma X."/>
            <person name="Jiao Y."/>
            <person name="Wang B."/>
            <person name="Wei X."/>
            <person name="Stein J.C."/>
            <person name="Glaubitz J.C."/>
            <person name="Lu F."/>
            <person name="Yu G."/>
            <person name="Liang C."/>
            <person name="Fengler K."/>
            <person name="Li B."/>
            <person name="Rafalski A."/>
            <person name="Schnable P.S."/>
            <person name="Ware D.H."/>
            <person name="Buckler E.S."/>
            <person name="Lai J."/>
        </authorList>
    </citation>
    <scope>NUCLEOTIDE SEQUENCE [LARGE SCALE GENOMIC DNA]</scope>
    <source>
        <tissue evidence="1">Seedling</tissue>
    </source>
</reference>
<comment type="caution">
    <text evidence="1">The sequence shown here is derived from an EMBL/GenBank/DDBJ whole genome shotgun (WGS) entry which is preliminary data.</text>
</comment>